<dbReference type="Proteomes" id="UP001382727">
    <property type="component" value="Chromosome"/>
</dbReference>
<dbReference type="PANTHER" id="PTHR33392">
    <property type="entry name" value="POLYISOPRENYL-TEICHOIC ACID--PEPTIDOGLYCAN TEICHOIC ACID TRANSFERASE TAGU"/>
    <property type="match status" value="1"/>
</dbReference>
<evidence type="ECO:0000256" key="2">
    <source>
        <dbReference type="SAM" id="MobiDB-lite"/>
    </source>
</evidence>
<dbReference type="PANTHER" id="PTHR33392:SF6">
    <property type="entry name" value="POLYISOPRENYL-TEICHOIC ACID--PEPTIDOGLYCAN TEICHOIC ACID TRANSFERASE TAGU"/>
    <property type="match status" value="1"/>
</dbReference>
<reference evidence="5 6" key="1">
    <citation type="submission" date="2024-02" db="EMBL/GenBank/DDBJ databases">
        <title>Janibacter sp. nov., isolated from gut of marine sandworm.</title>
        <authorList>
            <person name="Kim B."/>
            <person name="Jun M.O."/>
            <person name="Shin N.-R."/>
        </authorList>
    </citation>
    <scope>NUCLEOTIDE SEQUENCE [LARGE SCALE GENOMIC DNA]</scope>
    <source>
        <strain evidence="5 6">A1S7</strain>
    </source>
</reference>
<feature type="domain" description="Cell envelope-related transcriptional attenuator" evidence="4">
    <location>
        <begin position="102"/>
        <end position="239"/>
    </location>
</feature>
<evidence type="ECO:0000259" key="4">
    <source>
        <dbReference type="Pfam" id="PF03816"/>
    </source>
</evidence>
<dbReference type="InterPro" id="IPR004474">
    <property type="entry name" value="LytR_CpsA_psr"/>
</dbReference>
<dbReference type="InterPro" id="IPR050922">
    <property type="entry name" value="LytR/CpsA/Psr_CW_biosynth"/>
</dbReference>
<organism evidence="5 6">
    <name type="scientific">Janibacter alittae</name>
    <dbReference type="NCBI Taxonomy" id="3115209"/>
    <lineage>
        <taxon>Bacteria</taxon>
        <taxon>Bacillati</taxon>
        <taxon>Actinomycetota</taxon>
        <taxon>Actinomycetes</taxon>
        <taxon>Micrococcales</taxon>
        <taxon>Intrasporangiaceae</taxon>
        <taxon>Janibacter</taxon>
    </lineage>
</organism>
<keyword evidence="3" id="KW-1133">Transmembrane helix</keyword>
<evidence type="ECO:0000256" key="3">
    <source>
        <dbReference type="SAM" id="Phobius"/>
    </source>
</evidence>
<sequence>MLEEFDDAADTSPAPRRRRRRMGRAGRVGVTLIALVLLVCIGVGGYGWFISSKVDRGLTHEELLGDAEDDTTTTTGEDLVGDAGENYLLIGSDARPGETSSRADVIQLVHVDEDHDNVWIIHFPRDLYVPIPGHGQDKINAAYAFGQAPLLVRTVQDLVGVKINHVAKTDFEGFKQLTDALGGVTVNNTQPGPDYPAGEVTLDGAQSLDFVRERKQLQEGDISRGQRQQAWLKAIMRETLDPQVLLNPSRLNGVIEAGTEHTVVDDGLTGGVIRSEAIKLRSVRGDDIHFITAPFSGYGTTAEGASIDILDEQGMAALSDALRTDDLQSYADNAE</sequence>
<evidence type="ECO:0000313" key="6">
    <source>
        <dbReference type="Proteomes" id="UP001382727"/>
    </source>
</evidence>
<gene>
    <name evidence="5" type="ORF">V1351_01200</name>
</gene>
<name>A0ABZ2MI44_9MICO</name>
<accession>A0ABZ2MI44</accession>
<feature type="transmembrane region" description="Helical" evidence="3">
    <location>
        <begin position="25"/>
        <end position="49"/>
    </location>
</feature>
<feature type="region of interest" description="Disordered" evidence="2">
    <location>
        <begin position="1"/>
        <end position="21"/>
    </location>
</feature>
<dbReference type="EMBL" id="CP144913">
    <property type="protein sequence ID" value="WXB76702.1"/>
    <property type="molecule type" value="Genomic_DNA"/>
</dbReference>
<proteinExistence type="inferred from homology"/>
<dbReference type="Gene3D" id="3.40.630.190">
    <property type="entry name" value="LCP protein"/>
    <property type="match status" value="1"/>
</dbReference>
<comment type="similarity">
    <text evidence="1">Belongs to the LytR/CpsA/Psr (LCP) family.</text>
</comment>
<evidence type="ECO:0000313" key="5">
    <source>
        <dbReference type="EMBL" id="WXB76702.1"/>
    </source>
</evidence>
<dbReference type="NCBIfam" id="TIGR00350">
    <property type="entry name" value="lytR_cpsA_psr"/>
    <property type="match status" value="1"/>
</dbReference>
<dbReference type="Pfam" id="PF03816">
    <property type="entry name" value="LytR_cpsA_psr"/>
    <property type="match status" value="1"/>
</dbReference>
<keyword evidence="3" id="KW-0812">Transmembrane</keyword>
<keyword evidence="3" id="KW-0472">Membrane</keyword>
<dbReference type="RefSeq" id="WP_338749937.1">
    <property type="nucleotide sequence ID" value="NZ_CP144913.1"/>
</dbReference>
<evidence type="ECO:0000256" key="1">
    <source>
        <dbReference type="ARBA" id="ARBA00006068"/>
    </source>
</evidence>
<protein>
    <submittedName>
        <fullName evidence="5">LCP family protein</fullName>
    </submittedName>
</protein>
<keyword evidence="6" id="KW-1185">Reference proteome</keyword>